<sequence length="343" mass="38083">MNDNDAVIPVLVLFAPTASGKTALLQTLFARSSLSFFNGLAEIVSADSMQVYRGMDIGTAKPDAFFLSELPHHLIDICDPHDFFSAADFIARADDACADIFSRGKLPVVSGGTGFYIRSFMLGLPETPAVDASLRAKLHDEMQTLGAEKMWERLLSLDPESARIIHKNDSYRIQRALEIVTATGKPRSFFAGRPCLRERYDFCTLILTMPRQVLYERIDARVDEMFRAGLSDEVKKLIGAGCTEKSPAMRAIGYREWFSLGSEDEVKARIKAASRAYAKKQYTYMHNIPGALVFPYDGSTEAARKIAETAVAPFLKKYENISTEIKFCPKAVITSEDSSKRGT</sequence>
<dbReference type="InterPro" id="IPR039657">
    <property type="entry name" value="Dimethylallyltransferase"/>
</dbReference>
<gene>
    <name evidence="14" type="primary">miaA_1</name>
    <name evidence="10" type="synonym">miaA</name>
    <name evidence="15" type="ORF">HMPREF0860_0243</name>
    <name evidence="14" type="ORF">HMPREF1325_0247</name>
</gene>
<dbReference type="PATRIC" id="fig|1125725.3.peg.2216"/>
<accession>U2MA21</accession>
<evidence type="ECO:0000256" key="5">
    <source>
        <dbReference type="ARBA" id="ARBA00022694"/>
    </source>
</evidence>
<proteinExistence type="inferred from homology"/>
<evidence type="ECO:0000256" key="1">
    <source>
        <dbReference type="ARBA" id="ARBA00001946"/>
    </source>
</evidence>
<dbReference type="HAMAP" id="MF_00185">
    <property type="entry name" value="IPP_trans"/>
    <property type="match status" value="1"/>
</dbReference>
<evidence type="ECO:0000256" key="12">
    <source>
        <dbReference type="RuleBase" id="RU003784"/>
    </source>
</evidence>
<dbReference type="Proteomes" id="UP000016646">
    <property type="component" value="Unassembled WGS sequence"/>
</dbReference>
<dbReference type="EMBL" id="AUZJ01000057">
    <property type="protein sequence ID" value="ERF59820.1"/>
    <property type="molecule type" value="Genomic_DNA"/>
</dbReference>
<dbReference type="Gene3D" id="1.10.20.140">
    <property type="match status" value="1"/>
</dbReference>
<keyword evidence="7 10" id="KW-0067">ATP-binding</keyword>
<dbReference type="InterPro" id="IPR018022">
    <property type="entry name" value="IPT"/>
</dbReference>
<dbReference type="NCBIfam" id="TIGR00174">
    <property type="entry name" value="miaA"/>
    <property type="match status" value="1"/>
</dbReference>
<evidence type="ECO:0000256" key="6">
    <source>
        <dbReference type="ARBA" id="ARBA00022741"/>
    </source>
</evidence>
<dbReference type="EC" id="2.5.1.75" evidence="10"/>
<feature type="region of interest" description="Interaction with substrate tRNA" evidence="10">
    <location>
        <begin position="47"/>
        <end position="50"/>
    </location>
</feature>
<dbReference type="GO" id="GO:0052381">
    <property type="term" value="F:tRNA dimethylallyltransferase activity"/>
    <property type="evidence" value="ECO:0007669"/>
    <property type="project" value="UniProtKB-UniRule"/>
</dbReference>
<evidence type="ECO:0000256" key="11">
    <source>
        <dbReference type="RuleBase" id="RU003783"/>
    </source>
</evidence>
<dbReference type="GO" id="GO:0006400">
    <property type="term" value="P:tRNA modification"/>
    <property type="evidence" value="ECO:0007669"/>
    <property type="project" value="TreeGrafter"/>
</dbReference>
<evidence type="ECO:0000256" key="13">
    <source>
        <dbReference type="RuleBase" id="RU003785"/>
    </source>
</evidence>
<evidence type="ECO:0000313" key="15">
    <source>
        <dbReference type="EMBL" id="ERJ98534.1"/>
    </source>
</evidence>
<dbReference type="eggNOG" id="COG0324">
    <property type="taxonomic scope" value="Bacteria"/>
</dbReference>
<dbReference type="OrthoDB" id="9776390at2"/>
<feature type="binding site" evidence="10">
    <location>
        <begin position="15"/>
        <end position="22"/>
    </location>
    <ligand>
        <name>ATP</name>
        <dbReference type="ChEBI" id="CHEBI:30616"/>
    </ligand>
</feature>
<organism evidence="14 16">
    <name type="scientific">Treponema socranskii subsp. socranskii VPI DR56BR1116 = ATCC 35536</name>
    <dbReference type="NCBI Taxonomy" id="1125725"/>
    <lineage>
        <taxon>Bacteria</taxon>
        <taxon>Pseudomonadati</taxon>
        <taxon>Spirochaetota</taxon>
        <taxon>Spirochaetia</taxon>
        <taxon>Spirochaetales</taxon>
        <taxon>Treponemataceae</taxon>
        <taxon>Treponema</taxon>
    </lineage>
</organism>
<dbReference type="AlphaFoldDB" id="U2MA21"/>
<evidence type="ECO:0000256" key="7">
    <source>
        <dbReference type="ARBA" id="ARBA00022840"/>
    </source>
</evidence>
<feature type="site" description="Interaction with substrate tRNA" evidence="10">
    <location>
        <position position="113"/>
    </location>
</feature>
<feature type="site" description="Interaction with substrate tRNA" evidence="10">
    <location>
        <position position="135"/>
    </location>
</feature>
<comment type="catalytic activity">
    <reaction evidence="9 10 11">
        <text>adenosine(37) in tRNA + dimethylallyl diphosphate = N(6)-dimethylallyladenosine(37) in tRNA + diphosphate</text>
        <dbReference type="Rhea" id="RHEA:26482"/>
        <dbReference type="Rhea" id="RHEA-COMP:10162"/>
        <dbReference type="Rhea" id="RHEA-COMP:10375"/>
        <dbReference type="ChEBI" id="CHEBI:33019"/>
        <dbReference type="ChEBI" id="CHEBI:57623"/>
        <dbReference type="ChEBI" id="CHEBI:74411"/>
        <dbReference type="ChEBI" id="CHEBI:74415"/>
        <dbReference type="EC" id="2.5.1.75"/>
    </reaction>
</comment>
<comment type="function">
    <text evidence="2 10 12">Catalyzes the transfer of a dimethylallyl group onto the adenine at position 37 in tRNAs that read codons beginning with uridine, leading to the formation of N6-(dimethylallyl)adenosine (i(6)A).</text>
</comment>
<keyword evidence="5 10" id="KW-0819">tRNA processing</keyword>
<dbReference type="Pfam" id="PF01715">
    <property type="entry name" value="IPPT"/>
    <property type="match status" value="1"/>
</dbReference>
<evidence type="ECO:0000256" key="10">
    <source>
        <dbReference type="HAMAP-Rule" id="MF_00185"/>
    </source>
</evidence>
<evidence type="ECO:0000256" key="2">
    <source>
        <dbReference type="ARBA" id="ARBA00003213"/>
    </source>
</evidence>
<evidence type="ECO:0000256" key="4">
    <source>
        <dbReference type="ARBA" id="ARBA00022679"/>
    </source>
</evidence>
<name>U2MA21_TRESO</name>
<protein>
    <recommendedName>
        <fullName evidence="10">tRNA dimethylallyltransferase</fullName>
        <ecNumber evidence="10">2.5.1.75</ecNumber>
    </recommendedName>
    <alternativeName>
        <fullName evidence="10">Dimethylallyl diphosphate:tRNA dimethylallyltransferase</fullName>
        <shortName evidence="10">DMAPP:tRNA dimethylallyltransferase</shortName>
        <shortName evidence="10">DMATase</shortName>
    </alternativeName>
    <alternativeName>
        <fullName evidence="10">Isopentenyl-diphosphate:tRNA isopentenyltransferase</fullName>
        <shortName evidence="10">IPP transferase</shortName>
        <shortName evidence="10">IPPT</shortName>
        <shortName evidence="10">IPTase</shortName>
    </alternativeName>
</protein>
<evidence type="ECO:0000313" key="16">
    <source>
        <dbReference type="Proteomes" id="UP000016412"/>
    </source>
</evidence>
<feature type="binding site" evidence="10">
    <location>
        <begin position="17"/>
        <end position="22"/>
    </location>
    <ligand>
        <name>substrate</name>
    </ligand>
</feature>
<comment type="similarity">
    <text evidence="3 10 13">Belongs to the IPP transferase family.</text>
</comment>
<comment type="subunit">
    <text evidence="10">Monomer.</text>
</comment>
<evidence type="ECO:0000313" key="14">
    <source>
        <dbReference type="EMBL" id="ERF59820.1"/>
    </source>
</evidence>
<keyword evidence="4 10" id="KW-0808">Transferase</keyword>
<dbReference type="RefSeq" id="WP_021331218.1">
    <property type="nucleotide sequence ID" value="NZ_AUZJ01000057.1"/>
</dbReference>
<dbReference type="SUPFAM" id="SSF52540">
    <property type="entry name" value="P-loop containing nucleoside triphosphate hydrolases"/>
    <property type="match status" value="1"/>
</dbReference>
<dbReference type="Proteomes" id="UP000016412">
    <property type="component" value="Unassembled WGS sequence"/>
</dbReference>
<dbReference type="PANTHER" id="PTHR11088">
    <property type="entry name" value="TRNA DIMETHYLALLYLTRANSFERASE"/>
    <property type="match status" value="1"/>
</dbReference>
<keyword evidence="17" id="KW-1185">Reference proteome</keyword>
<comment type="cofactor">
    <cofactor evidence="1 10">
        <name>Mg(2+)</name>
        <dbReference type="ChEBI" id="CHEBI:18420"/>
    </cofactor>
</comment>
<reference evidence="16 17" key="1">
    <citation type="submission" date="2013-08" db="EMBL/GenBank/DDBJ databases">
        <authorList>
            <person name="Durkin A.S."/>
            <person name="Haft D.R."/>
            <person name="McCorrison J."/>
            <person name="Torralba M."/>
            <person name="Gillis M."/>
            <person name="Haft D.H."/>
            <person name="Methe B."/>
            <person name="Sutton G."/>
            <person name="Nelson K.E."/>
        </authorList>
    </citation>
    <scope>NUCLEOTIDE SEQUENCE [LARGE SCALE GENOMIC DNA]</scope>
    <source>
        <strain evidence="15 17">ATCC 35536</strain>
        <strain evidence="14 16">VPI DR56BR1116</strain>
    </source>
</reference>
<dbReference type="STRING" id="1125725.HMPREF1325_0247"/>
<evidence type="ECO:0000256" key="3">
    <source>
        <dbReference type="ARBA" id="ARBA00005842"/>
    </source>
</evidence>
<evidence type="ECO:0000313" key="17">
    <source>
        <dbReference type="Proteomes" id="UP000016646"/>
    </source>
</evidence>
<dbReference type="PANTHER" id="PTHR11088:SF60">
    <property type="entry name" value="TRNA DIMETHYLALLYLTRANSFERASE"/>
    <property type="match status" value="1"/>
</dbReference>
<dbReference type="InterPro" id="IPR027417">
    <property type="entry name" value="P-loop_NTPase"/>
</dbReference>
<evidence type="ECO:0000256" key="9">
    <source>
        <dbReference type="ARBA" id="ARBA00049563"/>
    </source>
</evidence>
<comment type="caution">
    <text evidence="14">The sequence shown here is derived from an EMBL/GenBank/DDBJ whole genome shotgun (WGS) entry which is preliminary data.</text>
</comment>
<dbReference type="Gene3D" id="3.40.50.300">
    <property type="entry name" value="P-loop containing nucleotide triphosphate hydrolases"/>
    <property type="match status" value="1"/>
</dbReference>
<comment type="caution">
    <text evidence="10">Lacks conserved residue(s) required for the propagation of feature annotation.</text>
</comment>
<keyword evidence="8 10" id="KW-0460">Magnesium</keyword>
<dbReference type="GO" id="GO:0005524">
    <property type="term" value="F:ATP binding"/>
    <property type="evidence" value="ECO:0007669"/>
    <property type="project" value="UniProtKB-UniRule"/>
</dbReference>
<keyword evidence="6 10" id="KW-0547">Nucleotide-binding</keyword>
<evidence type="ECO:0000256" key="8">
    <source>
        <dbReference type="ARBA" id="ARBA00022842"/>
    </source>
</evidence>
<dbReference type="EMBL" id="AVQI01000080">
    <property type="protein sequence ID" value="ERJ98534.1"/>
    <property type="molecule type" value="Genomic_DNA"/>
</dbReference>